<evidence type="ECO:0000313" key="6">
    <source>
        <dbReference type="Proteomes" id="UP000006380"/>
    </source>
</evidence>
<protein>
    <recommendedName>
        <fullName evidence="4">OmpA-like domain-containing protein</fullName>
    </recommendedName>
</protein>
<evidence type="ECO:0000256" key="1">
    <source>
        <dbReference type="PROSITE-ProRule" id="PRU00473"/>
    </source>
</evidence>
<keyword evidence="6" id="KW-1185">Reference proteome</keyword>
<dbReference type="OrthoDB" id="9805566at2"/>
<dbReference type="InterPro" id="IPR036737">
    <property type="entry name" value="OmpA-like_sf"/>
</dbReference>
<evidence type="ECO:0000313" key="5">
    <source>
        <dbReference type="EMBL" id="EAU00245.1"/>
    </source>
</evidence>
<dbReference type="KEGG" id="ccv:CCV52592_0111"/>
<dbReference type="EMBL" id="CP000767">
    <property type="protein sequence ID" value="EAU00245.1"/>
    <property type="molecule type" value="Genomic_DNA"/>
</dbReference>
<keyword evidence="3" id="KW-1133">Transmembrane helix</keyword>
<keyword evidence="2" id="KW-0175">Coiled coil</keyword>
<feature type="coiled-coil region" evidence="2">
    <location>
        <begin position="165"/>
        <end position="192"/>
    </location>
</feature>
<keyword evidence="1 3" id="KW-0472">Membrane</keyword>
<dbReference type="InterPro" id="IPR050330">
    <property type="entry name" value="Bact_OuterMem_StrucFunc"/>
</dbReference>
<dbReference type="STRING" id="360105.CCV52592_0111"/>
<dbReference type="PROSITE" id="PS51123">
    <property type="entry name" value="OMPA_2"/>
    <property type="match status" value="1"/>
</dbReference>
<evidence type="ECO:0000256" key="3">
    <source>
        <dbReference type="SAM" id="Phobius"/>
    </source>
</evidence>
<keyword evidence="3" id="KW-0812">Transmembrane</keyword>
<dbReference type="InterPro" id="IPR006665">
    <property type="entry name" value="OmpA-like"/>
</dbReference>
<organism evidence="5 6">
    <name type="scientific">Campylobacter curvus (strain 525.92)</name>
    <dbReference type="NCBI Taxonomy" id="360105"/>
    <lineage>
        <taxon>Bacteria</taxon>
        <taxon>Pseudomonadati</taxon>
        <taxon>Campylobacterota</taxon>
        <taxon>Epsilonproteobacteria</taxon>
        <taxon>Campylobacterales</taxon>
        <taxon>Campylobacteraceae</taxon>
        <taxon>Campylobacter</taxon>
    </lineage>
</organism>
<evidence type="ECO:0000256" key="2">
    <source>
        <dbReference type="SAM" id="Coils"/>
    </source>
</evidence>
<reference evidence="5" key="1">
    <citation type="submission" date="2016-07" db="EMBL/GenBank/DDBJ databases">
        <title>Comparative genomics of the Campylobacter concisus group.</title>
        <authorList>
            <person name="Miller W.G."/>
            <person name="Yee E."/>
            <person name="Chapman M.H."/>
            <person name="Huynh S."/>
            <person name="Bono J.L."/>
            <person name="On S.L.W."/>
            <person name="StLeger J."/>
            <person name="Foster G."/>
            <person name="Parker C.T."/>
        </authorList>
    </citation>
    <scope>NUCLEOTIDE SEQUENCE</scope>
    <source>
        <strain evidence="5">525.92</strain>
    </source>
</reference>
<name>A7GXX7_CAMC5</name>
<gene>
    <name evidence="5" type="ORF">CCV52592_0111</name>
</gene>
<evidence type="ECO:0000259" key="4">
    <source>
        <dbReference type="PROSITE" id="PS51123"/>
    </source>
</evidence>
<dbReference type="Pfam" id="PF00691">
    <property type="entry name" value="OmpA"/>
    <property type="match status" value="1"/>
</dbReference>
<dbReference type="GO" id="GO:0016020">
    <property type="term" value="C:membrane"/>
    <property type="evidence" value="ECO:0007669"/>
    <property type="project" value="UniProtKB-UniRule"/>
</dbReference>
<dbReference type="SUPFAM" id="SSF103088">
    <property type="entry name" value="OmpA-like"/>
    <property type="match status" value="1"/>
</dbReference>
<feature type="transmembrane region" description="Helical" evidence="3">
    <location>
        <begin position="20"/>
        <end position="41"/>
    </location>
</feature>
<feature type="domain" description="OmpA-like" evidence="4">
    <location>
        <begin position="219"/>
        <end position="347"/>
    </location>
</feature>
<dbReference type="RefSeq" id="WP_011992165.1">
    <property type="nucleotide sequence ID" value="NC_009715.2"/>
</dbReference>
<dbReference type="PANTHER" id="PTHR30329:SF21">
    <property type="entry name" value="LIPOPROTEIN YIAD-RELATED"/>
    <property type="match status" value="1"/>
</dbReference>
<dbReference type="Gene3D" id="3.30.1330.60">
    <property type="entry name" value="OmpA-like domain"/>
    <property type="match status" value="1"/>
</dbReference>
<dbReference type="AlphaFoldDB" id="A7GXX7"/>
<sequence>MKIDKSDQNSSTFWVSYADLMAGLLFVFMLLIGAIVVKYVLSQNTLADKEQAIILALANLKDEQGKNFTLDQLNSALKNELAKISDENLNLKRSNDIFVIQIDALKQKLKQLIEENADANASIADLNASILSLNQKMIVLNDDLAARDSALEEANASNEKNLAKIAFLLEQVSAKEARYDELLRDLNVTKNRIKNLTGIRVKVISELKDKLGGSIAIDPNSGALKLSSSVLFDKGKAELKEEVKEELKATLEKYFDVLLNDPQISKNIDQIMIEGFTDSDGSYLYNLELSQRRAYAVMDFINSYNKDARLQKLLVASGRSYNELIMRDGAEDKDASRRIEIKFSISNKDAINEIEKFLELKSDRAF</sequence>
<dbReference type="PANTHER" id="PTHR30329">
    <property type="entry name" value="STATOR ELEMENT OF FLAGELLAR MOTOR COMPLEX"/>
    <property type="match status" value="1"/>
</dbReference>
<dbReference type="Proteomes" id="UP000006380">
    <property type="component" value="Chromosome"/>
</dbReference>
<accession>A7GXX7</accession>
<proteinExistence type="predicted"/>
<dbReference type="HOGENOM" id="CLU_016890_2_0_7"/>
<feature type="coiled-coil region" evidence="2">
    <location>
        <begin position="70"/>
        <end position="129"/>
    </location>
</feature>